<dbReference type="InterPro" id="IPR027417">
    <property type="entry name" value="P-loop_NTPase"/>
</dbReference>
<dbReference type="EMBL" id="LGYO01000033">
    <property type="protein sequence ID" value="KNZ41203.1"/>
    <property type="molecule type" value="Genomic_DNA"/>
</dbReference>
<evidence type="ECO:0000256" key="1">
    <source>
        <dbReference type="ARBA" id="ARBA00022741"/>
    </source>
</evidence>
<keyword evidence="6" id="KW-1185">Reference proteome</keyword>
<dbReference type="InterPro" id="IPR051451">
    <property type="entry name" value="PhoH2-like"/>
</dbReference>
<dbReference type="SUPFAM" id="SSF52540">
    <property type="entry name" value="P-loop containing nucleoside triphosphate hydrolases"/>
    <property type="match status" value="1"/>
</dbReference>
<dbReference type="Gene3D" id="3.40.50.300">
    <property type="entry name" value="P-loop containing nucleotide triphosphate hydrolases"/>
    <property type="match status" value="1"/>
</dbReference>
<keyword evidence="2" id="KW-0067">ATP-binding</keyword>
<dbReference type="InterPro" id="IPR003714">
    <property type="entry name" value="PhoH"/>
</dbReference>
<dbReference type="Gene3D" id="3.40.50.1010">
    <property type="entry name" value="5'-nuclease"/>
    <property type="match status" value="1"/>
</dbReference>
<name>A0A0L6TY79_9FIRM</name>
<sequence length="456" mass="51483">MQKTYVLDTNVLIQSPHALLAFEENKIVLPIAVLEDLDKLKNEDGDRGTNARQSIRFLEQLRNQGNLFEGVELETGGILKIEPNFSSVALPYGFQSNTNDNRILKVCKGLIDQGEPVILVTKDIILRLKSQMLNISTEDYFAEQSPVFDDQYTGRIEAYTPDDKLEEFKKKGILPEHLYTMDSNKNKSQLAPENNQFFIIHSDIKEKKTFLGRFNGKKVVPLKSLDQEPFGVKPKNVGQRFLQEALLQDAETAPLVIVKGAAGTAKTFYALAAGLHQTLEHDFKGYRRILVTRPNVQFDDEIGFLPGSEQEKIAPLLRPIIDNLEVLLDRSDKSKYQNEVEIRHKIEELFERGVIKAEAMNFIRGRSITHTFLIIDEAQNLTPKQVKGIITRVGKGTKVVLLGDPQQIDHPLLDEKTNGLSYASEKMKGSPLCFQLTMLADECLRSALAFDAARRM</sequence>
<protein>
    <submittedName>
        <fullName evidence="5">Phosphate starvation protein PhoH</fullName>
    </submittedName>
</protein>
<evidence type="ECO:0000256" key="2">
    <source>
        <dbReference type="ARBA" id="ARBA00022840"/>
    </source>
</evidence>
<dbReference type="Proteomes" id="UP000036873">
    <property type="component" value="Unassembled WGS sequence"/>
</dbReference>
<dbReference type="GO" id="GO:0005524">
    <property type="term" value="F:ATP binding"/>
    <property type="evidence" value="ECO:0007669"/>
    <property type="project" value="UniProtKB-KW"/>
</dbReference>
<evidence type="ECO:0000259" key="4">
    <source>
        <dbReference type="SMART" id="SM00670"/>
    </source>
</evidence>
<comment type="caution">
    <text evidence="5">The sequence shown here is derived from an EMBL/GenBank/DDBJ whole genome shotgun (WGS) entry which is preliminary data.</text>
</comment>
<dbReference type="CDD" id="cd09883">
    <property type="entry name" value="PIN_VapC_PhoHL-ATPase"/>
    <property type="match status" value="1"/>
</dbReference>
<accession>A0A0L6TY79</accession>
<dbReference type="InterPro" id="IPR029060">
    <property type="entry name" value="PIN-like_dom_sf"/>
</dbReference>
<dbReference type="OrthoDB" id="9773137at2"/>
<dbReference type="PATRIC" id="fig|52689.4.peg.1928"/>
<evidence type="ECO:0000313" key="5">
    <source>
        <dbReference type="EMBL" id="KNZ41203.1"/>
    </source>
</evidence>
<dbReference type="Pfam" id="PF02562">
    <property type="entry name" value="PhoH"/>
    <property type="match status" value="1"/>
</dbReference>
<dbReference type="PANTHER" id="PTHR30473">
    <property type="entry name" value="PROTEIN PHOH"/>
    <property type="match status" value="1"/>
</dbReference>
<evidence type="ECO:0000313" key="6">
    <source>
        <dbReference type="Proteomes" id="UP000036873"/>
    </source>
</evidence>
<gene>
    <name evidence="5" type="ORF">AKG39_12825</name>
</gene>
<organism evidence="5 6">
    <name type="scientific">Acetobacterium bakii</name>
    <dbReference type="NCBI Taxonomy" id="52689"/>
    <lineage>
        <taxon>Bacteria</taxon>
        <taxon>Bacillati</taxon>
        <taxon>Bacillota</taxon>
        <taxon>Clostridia</taxon>
        <taxon>Eubacteriales</taxon>
        <taxon>Eubacteriaceae</taxon>
        <taxon>Acetobacterium</taxon>
    </lineage>
</organism>
<feature type="domain" description="PIN" evidence="4">
    <location>
        <begin position="3"/>
        <end position="128"/>
    </location>
</feature>
<dbReference type="AlphaFoldDB" id="A0A0L6TY79"/>
<evidence type="ECO:0000256" key="3">
    <source>
        <dbReference type="ARBA" id="ARBA00046345"/>
    </source>
</evidence>
<comment type="similarity">
    <text evidence="3">In the N-terminal section; belongs to the PINc/VapC protein family.</text>
</comment>
<dbReference type="RefSeq" id="WP_050740796.1">
    <property type="nucleotide sequence ID" value="NZ_LGYO01000033.1"/>
</dbReference>
<dbReference type="PANTHER" id="PTHR30473:SF2">
    <property type="entry name" value="PIN DOMAIN-CONTAINING PROTEIN"/>
    <property type="match status" value="1"/>
</dbReference>
<proteinExistence type="inferred from homology"/>
<keyword evidence="1" id="KW-0547">Nucleotide-binding</keyword>
<reference evidence="6" key="1">
    <citation type="submission" date="2015-07" db="EMBL/GenBank/DDBJ databases">
        <title>Draft genome sequence of Acetobacterium bakii DSM 8293, a potential psychrophilic chemical producer through syngas fermentation.</title>
        <authorList>
            <person name="Song Y."/>
            <person name="Hwang S."/>
            <person name="Cho B.-K."/>
        </authorList>
    </citation>
    <scope>NUCLEOTIDE SEQUENCE [LARGE SCALE GENOMIC DNA]</scope>
    <source>
        <strain evidence="6">DSM 8239</strain>
    </source>
</reference>
<dbReference type="SUPFAM" id="SSF88723">
    <property type="entry name" value="PIN domain-like"/>
    <property type="match status" value="1"/>
</dbReference>
<dbReference type="InterPro" id="IPR002716">
    <property type="entry name" value="PIN_dom"/>
</dbReference>
<dbReference type="GO" id="GO:0005829">
    <property type="term" value="C:cytosol"/>
    <property type="evidence" value="ECO:0007669"/>
    <property type="project" value="TreeGrafter"/>
</dbReference>
<dbReference type="SMART" id="SM00670">
    <property type="entry name" value="PINc"/>
    <property type="match status" value="1"/>
</dbReference>
<dbReference type="Pfam" id="PF13638">
    <property type="entry name" value="PIN_4"/>
    <property type="match status" value="1"/>
</dbReference>